<protein>
    <submittedName>
        <fullName evidence="3">Uncharacterized protein</fullName>
    </submittedName>
</protein>
<dbReference type="Gene3D" id="1.10.287.920">
    <property type="entry name" value="Pheromone alpha factor receptor"/>
    <property type="match status" value="1"/>
</dbReference>
<feature type="non-terminal residue" evidence="3">
    <location>
        <position position="1"/>
    </location>
</feature>
<keyword evidence="2" id="KW-1133">Transmembrane helix</keyword>
<dbReference type="STRING" id="984485.A0A1E4RIK1"/>
<dbReference type="PANTHER" id="PTHR28009:SF1">
    <property type="entry name" value="PHEROMONE ALPHA FACTOR RECEPTOR"/>
    <property type="match status" value="1"/>
</dbReference>
<dbReference type="RefSeq" id="XP_020076127.1">
    <property type="nucleotide sequence ID" value="XM_020224046.1"/>
</dbReference>
<evidence type="ECO:0000313" key="4">
    <source>
        <dbReference type="Proteomes" id="UP000095085"/>
    </source>
</evidence>
<dbReference type="Proteomes" id="UP000095085">
    <property type="component" value="Unassembled WGS sequence"/>
</dbReference>
<evidence type="ECO:0000256" key="2">
    <source>
        <dbReference type="SAM" id="Phobius"/>
    </source>
</evidence>
<dbReference type="PRINTS" id="PR00250">
    <property type="entry name" value="GPCRSTE2"/>
</dbReference>
<dbReference type="OrthoDB" id="5402633at2759"/>
<feature type="transmembrane region" description="Helical" evidence="2">
    <location>
        <begin position="150"/>
        <end position="170"/>
    </location>
</feature>
<dbReference type="CDD" id="cd14939">
    <property type="entry name" value="7tmD_STE2"/>
    <property type="match status" value="1"/>
</dbReference>
<gene>
    <name evidence="3" type="ORF">HYPBUDRAFT_99908</name>
</gene>
<dbReference type="AlphaFoldDB" id="A0A1E4RIK1"/>
<keyword evidence="4" id="KW-1185">Reference proteome</keyword>
<dbReference type="PANTHER" id="PTHR28009">
    <property type="entry name" value="PHEROMONE ALPHA FACTOR RECEPTOR"/>
    <property type="match status" value="1"/>
</dbReference>
<feature type="transmembrane region" description="Helical" evidence="2">
    <location>
        <begin position="36"/>
        <end position="61"/>
    </location>
</feature>
<proteinExistence type="predicted"/>
<name>A0A1E4RIK1_9ASCO</name>
<dbReference type="GO" id="GO:0038038">
    <property type="term" value="C:G protein-coupled receptor homodimeric complex"/>
    <property type="evidence" value="ECO:0007669"/>
    <property type="project" value="TreeGrafter"/>
</dbReference>
<feature type="transmembrane region" description="Helical" evidence="2">
    <location>
        <begin position="270"/>
        <end position="289"/>
    </location>
</feature>
<keyword evidence="2" id="KW-0812">Transmembrane</keyword>
<dbReference type="GO" id="GO:0000750">
    <property type="term" value="P:pheromone-dependent signal transduction involved in conjugation with cellular fusion"/>
    <property type="evidence" value="ECO:0007669"/>
    <property type="project" value="TreeGrafter"/>
</dbReference>
<dbReference type="InterPro" id="IPR000366">
    <property type="entry name" value="GPCR_STE2"/>
</dbReference>
<feature type="region of interest" description="Disordered" evidence="1">
    <location>
        <begin position="293"/>
        <end position="316"/>
    </location>
</feature>
<feature type="non-terminal residue" evidence="3">
    <location>
        <position position="316"/>
    </location>
</feature>
<sequence>ISGLNPEYIMLNFTLPGYERMSSIPFKALDDYMNYMITWGIIYGVGVGTALLTLALLWIIIKNKKTPMFWLNQCSLLLLVIRCLLQFAYLLGPLSRMGFSFTGILIPNTYYSYKTTVATNVIHTLLIGLIEASFCYQVFIIFRSPEVRKLGYALTGVCAAIGITVFGLYINSTISVAKTYSDLFNHSRTVRRVGSWVNNGPFILFSVSVSVTSIFLIIKLLFAIKTRRYLGLKQFSILHILLIVSTQTLFVPSILVIINYKNLNLNSTTLSALSIILVVIFLPLSSMWASSANNSPIPSSSTSSILYKSSSNSSST</sequence>
<feature type="transmembrane region" description="Helical" evidence="2">
    <location>
        <begin position="202"/>
        <end position="224"/>
    </location>
</feature>
<evidence type="ECO:0000256" key="1">
    <source>
        <dbReference type="SAM" id="MobiDB-lite"/>
    </source>
</evidence>
<feature type="transmembrane region" description="Helical" evidence="2">
    <location>
        <begin position="121"/>
        <end position="143"/>
    </location>
</feature>
<evidence type="ECO:0000313" key="3">
    <source>
        <dbReference type="EMBL" id="ODV67060.1"/>
    </source>
</evidence>
<reference evidence="4" key="1">
    <citation type="submission" date="2016-05" db="EMBL/GenBank/DDBJ databases">
        <title>Comparative genomics of biotechnologically important yeasts.</title>
        <authorList>
            <consortium name="DOE Joint Genome Institute"/>
            <person name="Riley R."/>
            <person name="Haridas S."/>
            <person name="Wolfe K.H."/>
            <person name="Lopes M.R."/>
            <person name="Hittinger C.T."/>
            <person name="Goker M."/>
            <person name="Salamov A."/>
            <person name="Wisecaver J."/>
            <person name="Long T.M."/>
            <person name="Aerts A.L."/>
            <person name="Barry K."/>
            <person name="Choi C."/>
            <person name="Clum A."/>
            <person name="Coughlan A.Y."/>
            <person name="Deshpande S."/>
            <person name="Douglass A.P."/>
            <person name="Hanson S.J."/>
            <person name="Klenk H.-P."/>
            <person name="Labutti K."/>
            <person name="Lapidus A."/>
            <person name="Lindquist E."/>
            <person name="Lipzen A."/>
            <person name="Meier-Kolthoff J.P."/>
            <person name="Ohm R.A."/>
            <person name="Otillar R.P."/>
            <person name="Pangilinan J."/>
            <person name="Peng Y."/>
            <person name="Rokas A."/>
            <person name="Rosa C.A."/>
            <person name="Scheuner C."/>
            <person name="Sibirny A.A."/>
            <person name="Slot J.C."/>
            <person name="Stielow J.B."/>
            <person name="Sun H."/>
            <person name="Kurtzman C.P."/>
            <person name="Blackwell M."/>
            <person name="Grigoriev I.V."/>
            <person name="Jeffries T.W."/>
        </authorList>
    </citation>
    <scope>NUCLEOTIDE SEQUENCE [LARGE SCALE GENOMIC DNA]</scope>
    <source>
        <strain evidence="4">NRRL Y-1933</strain>
    </source>
</reference>
<organism evidence="3 4">
    <name type="scientific">Hyphopichia burtonii NRRL Y-1933</name>
    <dbReference type="NCBI Taxonomy" id="984485"/>
    <lineage>
        <taxon>Eukaryota</taxon>
        <taxon>Fungi</taxon>
        <taxon>Dikarya</taxon>
        <taxon>Ascomycota</taxon>
        <taxon>Saccharomycotina</taxon>
        <taxon>Pichiomycetes</taxon>
        <taxon>Debaryomycetaceae</taxon>
        <taxon>Hyphopichia</taxon>
    </lineage>
</organism>
<dbReference type="GeneID" id="30998595"/>
<accession>A0A1E4RIK1</accession>
<dbReference type="GO" id="GO:0004932">
    <property type="term" value="F:mating-type factor pheromone receptor activity"/>
    <property type="evidence" value="ECO:0007669"/>
    <property type="project" value="InterPro"/>
</dbReference>
<dbReference type="EMBL" id="KV454541">
    <property type="protein sequence ID" value="ODV67060.1"/>
    <property type="molecule type" value="Genomic_DNA"/>
</dbReference>
<dbReference type="Pfam" id="PF02116">
    <property type="entry name" value="STE2"/>
    <property type="match status" value="1"/>
</dbReference>
<dbReference type="InterPro" id="IPR027458">
    <property type="entry name" value="STE2_TM1-TM2_sf"/>
</dbReference>
<feature type="transmembrane region" description="Helical" evidence="2">
    <location>
        <begin position="236"/>
        <end position="258"/>
    </location>
</feature>
<keyword evidence="2" id="KW-0472">Membrane</keyword>
<feature type="transmembrane region" description="Helical" evidence="2">
    <location>
        <begin position="68"/>
        <end position="91"/>
    </location>
</feature>